<feature type="region of interest" description="Disordered" evidence="1">
    <location>
        <begin position="52"/>
        <end position="75"/>
    </location>
</feature>
<dbReference type="KEGG" id="tut:107367135"/>
<gene>
    <name evidence="3" type="primary">107367135</name>
</gene>
<proteinExistence type="predicted"/>
<evidence type="ECO:0000313" key="3">
    <source>
        <dbReference type="EnsemblMetazoa" id="tetur01g06900.1"/>
    </source>
</evidence>
<organism evidence="3 4">
    <name type="scientific">Tetranychus urticae</name>
    <name type="common">Two-spotted spider mite</name>
    <dbReference type="NCBI Taxonomy" id="32264"/>
    <lineage>
        <taxon>Eukaryota</taxon>
        <taxon>Metazoa</taxon>
        <taxon>Ecdysozoa</taxon>
        <taxon>Arthropoda</taxon>
        <taxon>Chelicerata</taxon>
        <taxon>Arachnida</taxon>
        <taxon>Acari</taxon>
        <taxon>Acariformes</taxon>
        <taxon>Trombidiformes</taxon>
        <taxon>Prostigmata</taxon>
        <taxon>Eleutherengona</taxon>
        <taxon>Raphignathae</taxon>
        <taxon>Tetranychoidea</taxon>
        <taxon>Tetranychidae</taxon>
        <taxon>Tetranychus</taxon>
    </lineage>
</organism>
<dbReference type="Proteomes" id="UP000015104">
    <property type="component" value="Unassembled WGS sequence"/>
</dbReference>
<feature type="compositionally biased region" description="Polar residues" evidence="1">
    <location>
        <begin position="52"/>
        <end position="69"/>
    </location>
</feature>
<feature type="transmembrane region" description="Helical" evidence="2">
    <location>
        <begin position="6"/>
        <end position="26"/>
    </location>
</feature>
<dbReference type="EMBL" id="CAEY01000449">
    <property type="status" value="NOT_ANNOTATED_CDS"/>
    <property type="molecule type" value="Genomic_DNA"/>
</dbReference>
<protein>
    <submittedName>
        <fullName evidence="3">Uncharacterized protein</fullName>
    </submittedName>
</protein>
<dbReference type="EnsemblMetazoa" id="tetur01g06900.1">
    <property type="protein sequence ID" value="tetur01g06900.1"/>
    <property type="gene ID" value="tetur01g06900"/>
</dbReference>
<accession>T1JRH4</accession>
<reference evidence="3" key="2">
    <citation type="submission" date="2015-06" db="UniProtKB">
        <authorList>
            <consortium name="EnsemblMetazoa"/>
        </authorList>
    </citation>
    <scope>IDENTIFICATION</scope>
</reference>
<reference evidence="4" key="1">
    <citation type="submission" date="2011-08" db="EMBL/GenBank/DDBJ databases">
        <authorList>
            <person name="Rombauts S."/>
        </authorList>
    </citation>
    <scope>NUCLEOTIDE SEQUENCE</scope>
    <source>
        <strain evidence="4">London</strain>
    </source>
</reference>
<dbReference type="AlphaFoldDB" id="T1JRH4"/>
<evidence type="ECO:0000256" key="1">
    <source>
        <dbReference type="SAM" id="MobiDB-lite"/>
    </source>
</evidence>
<keyword evidence="4" id="KW-1185">Reference proteome</keyword>
<keyword evidence="2" id="KW-0812">Transmembrane</keyword>
<sequence>MYNRDFLLYLIVITIAITVVSTIPSAQNSRSILERSSQTASQMDPQVIQRTVRSSNNQHQFEPTSFQSDGESEPSAPEEILDIYFDFIRNNDENNCLMRIVCQIGYNKTAFGNFGEQIAGFFTEIDSNTGSAAQYRAAFQTYLTEPNVDKCVEKYPECQYATNDMVEVGNDLMTKNLTGMQLDDANKGPTWIYPAN</sequence>
<evidence type="ECO:0000313" key="4">
    <source>
        <dbReference type="Proteomes" id="UP000015104"/>
    </source>
</evidence>
<keyword evidence="2" id="KW-1133">Transmembrane helix</keyword>
<name>T1JRH4_TETUR</name>
<evidence type="ECO:0000256" key="2">
    <source>
        <dbReference type="SAM" id="Phobius"/>
    </source>
</evidence>
<dbReference type="HOGENOM" id="CLU_1391834_0_0_1"/>
<keyword evidence="2" id="KW-0472">Membrane</keyword>
<dbReference type="OrthoDB" id="6515391at2759"/>